<feature type="coiled-coil region" evidence="7">
    <location>
        <begin position="188"/>
        <end position="219"/>
    </location>
</feature>
<dbReference type="InterPro" id="IPR020568">
    <property type="entry name" value="Ribosomal_Su5_D2-typ_SF"/>
</dbReference>
<name>A0A9Q1QK67_9CARY</name>
<dbReference type="GO" id="GO:0019287">
    <property type="term" value="P:isopentenyl diphosphate biosynthetic process, mevalonate pathway"/>
    <property type="evidence" value="ECO:0007669"/>
    <property type="project" value="TreeGrafter"/>
</dbReference>
<evidence type="ECO:0000259" key="9">
    <source>
        <dbReference type="Pfam" id="PF08544"/>
    </source>
</evidence>
<dbReference type="GO" id="GO:0005777">
    <property type="term" value="C:peroxisome"/>
    <property type="evidence" value="ECO:0007669"/>
    <property type="project" value="TreeGrafter"/>
</dbReference>
<keyword evidence="5" id="KW-0418">Kinase</keyword>
<dbReference type="InterPro" id="IPR014721">
    <property type="entry name" value="Ribsml_uS5_D2-typ_fold_subgr"/>
</dbReference>
<comment type="caution">
    <text evidence="10">The sequence shown here is derived from an EMBL/GenBank/DDBJ whole genome shotgun (WGS) entry which is preliminary data.</text>
</comment>
<feature type="domain" description="GHMP kinase C-terminal" evidence="9">
    <location>
        <begin position="248"/>
        <end position="318"/>
    </location>
</feature>
<dbReference type="EMBL" id="JAKOGI010000072">
    <property type="protein sequence ID" value="KAJ8445693.1"/>
    <property type="molecule type" value="Genomic_DNA"/>
</dbReference>
<dbReference type="InterPro" id="IPR036554">
    <property type="entry name" value="GHMP_kinase_C_sf"/>
</dbReference>
<feature type="signal peptide" evidence="8">
    <location>
        <begin position="1"/>
        <end position="18"/>
    </location>
</feature>
<dbReference type="GO" id="GO:0005524">
    <property type="term" value="F:ATP binding"/>
    <property type="evidence" value="ECO:0007669"/>
    <property type="project" value="UniProtKB-KW"/>
</dbReference>
<keyword evidence="8" id="KW-0732">Signal</keyword>
<evidence type="ECO:0000256" key="6">
    <source>
        <dbReference type="ARBA" id="ARBA00022840"/>
    </source>
</evidence>
<reference evidence="10" key="1">
    <citation type="submission" date="2022-04" db="EMBL/GenBank/DDBJ databases">
        <title>Carnegiea gigantea Genome sequencing and assembly v2.</title>
        <authorList>
            <person name="Copetti D."/>
            <person name="Sanderson M.J."/>
            <person name="Burquez A."/>
            <person name="Wojciechowski M.F."/>
        </authorList>
    </citation>
    <scope>NUCLEOTIDE SEQUENCE</scope>
    <source>
        <strain evidence="10">SGP5-SGP5p</strain>
        <tissue evidence="10">Aerial part</tissue>
    </source>
</reference>
<dbReference type="OrthoDB" id="10262935at2759"/>
<feature type="chain" id="PRO_5040473823" description="phosphomevalonate kinase" evidence="8">
    <location>
        <begin position="19"/>
        <end position="356"/>
    </location>
</feature>
<evidence type="ECO:0000313" key="11">
    <source>
        <dbReference type="Proteomes" id="UP001153076"/>
    </source>
</evidence>
<keyword evidence="6" id="KW-0067">ATP-binding</keyword>
<dbReference type="InterPro" id="IPR035102">
    <property type="entry name" value="Phosphomevalonate_kinase"/>
</dbReference>
<dbReference type="PANTHER" id="PTHR31814:SF2">
    <property type="entry name" value="PHOSPHOMEVALONATE KINASE"/>
    <property type="match status" value="1"/>
</dbReference>
<dbReference type="SUPFAM" id="SSF54211">
    <property type="entry name" value="Ribosomal protein S5 domain 2-like"/>
    <property type="match status" value="1"/>
</dbReference>
<evidence type="ECO:0000256" key="2">
    <source>
        <dbReference type="ARBA" id="ARBA00012958"/>
    </source>
</evidence>
<dbReference type="InterPro" id="IPR013750">
    <property type="entry name" value="GHMP_kinase_C_dom"/>
</dbReference>
<dbReference type="Pfam" id="PF08544">
    <property type="entry name" value="GHMP_kinases_C"/>
    <property type="match status" value="1"/>
</dbReference>
<dbReference type="GO" id="GO:0004631">
    <property type="term" value="F:phosphomevalonate kinase activity"/>
    <property type="evidence" value="ECO:0007669"/>
    <property type="project" value="UniProtKB-EC"/>
</dbReference>
<protein>
    <recommendedName>
        <fullName evidence="2">phosphomevalonate kinase</fullName>
        <ecNumber evidence="2">2.7.4.2</ecNumber>
    </recommendedName>
</protein>
<evidence type="ECO:0000313" key="10">
    <source>
        <dbReference type="EMBL" id="KAJ8445693.1"/>
    </source>
</evidence>
<sequence>MTTAVVAALLHYLGVVDLSALTRDQHQENNSDADLDLVHKIAQASHCIAQGKVGSGFDVSSAVYGSQRYVRFSPEVLSSAQVAGVGILLREVIIDVIDGKWDHEITKFSLPPRMTLVSMHFIVLHSMSIKSKNRYIAKSVHIQMFAAHYFLLLGEPGSGGSSTPSMVGAVKRWQKSEPEKSHYIWTKLSETNSLLEKHLNKLNKLAEEQVEAYERVIDRCSIYKSEKWMEQSVGPADQAVVEALMGARNAMLEIRSHMRQMGEAAGVPIEPESQSQLLDATMDVEGVLLAGTPGAGGFDAVFAITLGDSSRLVANAWSSLNVLALPIREDPQGVGLENGDPRLQQITSGISAANIQ</sequence>
<proteinExistence type="predicted"/>
<keyword evidence="3" id="KW-0808">Transferase</keyword>
<evidence type="ECO:0000256" key="5">
    <source>
        <dbReference type="ARBA" id="ARBA00022777"/>
    </source>
</evidence>
<dbReference type="Gene3D" id="3.30.70.890">
    <property type="entry name" value="GHMP kinase, C-terminal domain"/>
    <property type="match status" value="1"/>
</dbReference>
<evidence type="ECO:0000256" key="7">
    <source>
        <dbReference type="SAM" id="Coils"/>
    </source>
</evidence>
<evidence type="ECO:0000256" key="1">
    <source>
        <dbReference type="ARBA" id="ARBA00005017"/>
    </source>
</evidence>
<evidence type="ECO:0000256" key="3">
    <source>
        <dbReference type="ARBA" id="ARBA00022679"/>
    </source>
</evidence>
<dbReference type="EC" id="2.7.4.2" evidence="2"/>
<dbReference type="Proteomes" id="UP001153076">
    <property type="component" value="Unassembled WGS sequence"/>
</dbReference>
<gene>
    <name evidence="10" type="ORF">Cgig2_026020</name>
</gene>
<dbReference type="Gene3D" id="3.30.230.10">
    <property type="match status" value="1"/>
</dbReference>
<keyword evidence="7" id="KW-0175">Coiled coil</keyword>
<keyword evidence="11" id="KW-1185">Reference proteome</keyword>
<organism evidence="10 11">
    <name type="scientific">Carnegiea gigantea</name>
    <dbReference type="NCBI Taxonomy" id="171969"/>
    <lineage>
        <taxon>Eukaryota</taxon>
        <taxon>Viridiplantae</taxon>
        <taxon>Streptophyta</taxon>
        <taxon>Embryophyta</taxon>
        <taxon>Tracheophyta</taxon>
        <taxon>Spermatophyta</taxon>
        <taxon>Magnoliopsida</taxon>
        <taxon>eudicotyledons</taxon>
        <taxon>Gunneridae</taxon>
        <taxon>Pentapetalae</taxon>
        <taxon>Caryophyllales</taxon>
        <taxon>Cactineae</taxon>
        <taxon>Cactaceae</taxon>
        <taxon>Cactoideae</taxon>
        <taxon>Echinocereeae</taxon>
        <taxon>Carnegiea</taxon>
    </lineage>
</organism>
<keyword evidence="4" id="KW-0547">Nucleotide-binding</keyword>
<dbReference type="PANTHER" id="PTHR31814">
    <property type="match status" value="1"/>
</dbReference>
<dbReference type="AlphaFoldDB" id="A0A9Q1QK67"/>
<dbReference type="GO" id="GO:0010142">
    <property type="term" value="P:farnesyl diphosphate biosynthetic process, mevalonate pathway"/>
    <property type="evidence" value="ECO:0007669"/>
    <property type="project" value="TreeGrafter"/>
</dbReference>
<accession>A0A9Q1QK67</accession>
<evidence type="ECO:0000256" key="4">
    <source>
        <dbReference type="ARBA" id="ARBA00022741"/>
    </source>
</evidence>
<comment type="pathway">
    <text evidence="1">Isoprenoid biosynthesis; isopentenyl diphosphate biosynthesis via mevalonate pathway; isopentenyl diphosphate from (R)-mevalonate: step 2/3.</text>
</comment>
<evidence type="ECO:0000256" key="8">
    <source>
        <dbReference type="SAM" id="SignalP"/>
    </source>
</evidence>